<feature type="binding site" evidence="4">
    <location>
        <position position="56"/>
    </location>
    <ligand>
        <name>substrate</name>
    </ligand>
</feature>
<dbReference type="Proteomes" id="UP000475214">
    <property type="component" value="Unassembled WGS sequence"/>
</dbReference>
<dbReference type="AlphaFoldDB" id="A0A6L9S8W7"/>
<dbReference type="NCBIfam" id="TIGR02727">
    <property type="entry name" value="MTHFS_bact"/>
    <property type="match status" value="1"/>
</dbReference>
<dbReference type="PIRSF" id="PIRSF006806">
    <property type="entry name" value="FTHF_cligase"/>
    <property type="match status" value="1"/>
</dbReference>
<evidence type="ECO:0000256" key="2">
    <source>
        <dbReference type="ARBA" id="ARBA00022741"/>
    </source>
</evidence>
<protein>
    <recommendedName>
        <fullName evidence="5">5-formyltetrahydrofolate cyclo-ligase</fullName>
        <ecNumber evidence="5">6.3.3.2</ecNumber>
    </recommendedName>
</protein>
<feature type="binding site" evidence="4">
    <location>
        <position position="51"/>
    </location>
    <ligand>
        <name>substrate</name>
    </ligand>
</feature>
<keyword evidence="2 4" id="KW-0547">Nucleotide-binding</keyword>
<keyword evidence="5" id="KW-0460">Magnesium</keyword>
<evidence type="ECO:0000256" key="4">
    <source>
        <dbReference type="PIRSR" id="PIRSR006806-1"/>
    </source>
</evidence>
<evidence type="ECO:0000256" key="1">
    <source>
        <dbReference type="ARBA" id="ARBA00010638"/>
    </source>
</evidence>
<dbReference type="PANTHER" id="PTHR23407">
    <property type="entry name" value="ATPASE INHIBITOR/5-FORMYLTETRAHYDROFOLATE CYCLO-LIGASE"/>
    <property type="match status" value="1"/>
</dbReference>
<dbReference type="PANTHER" id="PTHR23407:SF1">
    <property type="entry name" value="5-FORMYLTETRAHYDROFOLATE CYCLO-LIGASE"/>
    <property type="match status" value="1"/>
</dbReference>
<comment type="catalytic activity">
    <reaction evidence="5">
        <text>(6S)-5-formyl-5,6,7,8-tetrahydrofolate + ATP = (6R)-5,10-methenyltetrahydrofolate + ADP + phosphate</text>
        <dbReference type="Rhea" id="RHEA:10488"/>
        <dbReference type="ChEBI" id="CHEBI:30616"/>
        <dbReference type="ChEBI" id="CHEBI:43474"/>
        <dbReference type="ChEBI" id="CHEBI:57455"/>
        <dbReference type="ChEBI" id="CHEBI:57457"/>
        <dbReference type="ChEBI" id="CHEBI:456216"/>
        <dbReference type="EC" id="6.3.3.2"/>
    </reaction>
</comment>
<dbReference type="InterPro" id="IPR002698">
    <property type="entry name" value="FTHF_cligase"/>
</dbReference>
<keyword evidence="6" id="KW-0436">Ligase</keyword>
<evidence type="ECO:0000313" key="7">
    <source>
        <dbReference type="Proteomes" id="UP000475214"/>
    </source>
</evidence>
<comment type="cofactor">
    <cofactor evidence="5">
        <name>Mg(2+)</name>
        <dbReference type="ChEBI" id="CHEBI:18420"/>
    </cofactor>
</comment>
<organism evidence="6 7">
    <name type="scientific">Phytoactinopolyspora halotolerans</name>
    <dbReference type="NCBI Taxonomy" id="1981512"/>
    <lineage>
        <taxon>Bacteria</taxon>
        <taxon>Bacillati</taxon>
        <taxon>Actinomycetota</taxon>
        <taxon>Actinomycetes</taxon>
        <taxon>Jiangellales</taxon>
        <taxon>Jiangellaceae</taxon>
        <taxon>Phytoactinopolyspora</taxon>
    </lineage>
</organism>
<dbReference type="GO" id="GO:0035999">
    <property type="term" value="P:tetrahydrofolate interconversion"/>
    <property type="evidence" value="ECO:0007669"/>
    <property type="project" value="TreeGrafter"/>
</dbReference>
<keyword evidence="5" id="KW-0479">Metal-binding</keyword>
<keyword evidence="7" id="KW-1185">Reference proteome</keyword>
<dbReference type="InterPro" id="IPR037171">
    <property type="entry name" value="NagB/RpiA_transferase-like"/>
</dbReference>
<evidence type="ECO:0000256" key="5">
    <source>
        <dbReference type="RuleBase" id="RU361279"/>
    </source>
</evidence>
<evidence type="ECO:0000313" key="6">
    <source>
        <dbReference type="EMBL" id="NEE01131.1"/>
    </source>
</evidence>
<dbReference type="SUPFAM" id="SSF100950">
    <property type="entry name" value="NagB/RpiA/CoA transferase-like"/>
    <property type="match status" value="1"/>
</dbReference>
<feature type="binding site" evidence="4">
    <location>
        <begin position="134"/>
        <end position="142"/>
    </location>
    <ligand>
        <name>ATP</name>
        <dbReference type="ChEBI" id="CHEBI:30616"/>
    </ligand>
</feature>
<gene>
    <name evidence="6" type="ORF">G1H10_13230</name>
</gene>
<comment type="caution">
    <text evidence="6">The sequence shown here is derived from an EMBL/GenBank/DDBJ whole genome shotgun (WGS) entry which is preliminary data.</text>
</comment>
<keyword evidence="3 4" id="KW-0067">ATP-binding</keyword>
<accession>A0A6L9S8W7</accession>
<dbReference type="Pfam" id="PF01812">
    <property type="entry name" value="5-FTHF_cyc-lig"/>
    <property type="match status" value="1"/>
</dbReference>
<feature type="binding site" evidence="4">
    <location>
        <begin position="5"/>
        <end position="9"/>
    </location>
    <ligand>
        <name>ATP</name>
        <dbReference type="ChEBI" id="CHEBI:30616"/>
    </ligand>
</feature>
<sequence length="193" mass="20792">MREAKQALRERITANRSALNATALSVHARALRDVLVSVPEVVAAERVAAYVSVGDEPGTGPLIEELHDRGVHVLLPILLPDFDLDWAEYQGPASLAPARRGLLEPIAPRLGPEAVREADVVLVPAMAVDRRGTRLGKGGGCYDRVLSRLAGRAPAYVLLHDGEVLDMPIPHEPHDVRVNTVVTPSGIQHVGDR</sequence>
<proteinExistence type="inferred from homology"/>
<dbReference type="GO" id="GO:0046872">
    <property type="term" value="F:metal ion binding"/>
    <property type="evidence" value="ECO:0007669"/>
    <property type="project" value="UniProtKB-KW"/>
</dbReference>
<dbReference type="InterPro" id="IPR024185">
    <property type="entry name" value="FTHF_cligase-like_sf"/>
</dbReference>
<dbReference type="EC" id="6.3.3.2" evidence="5"/>
<name>A0A6L9S8W7_9ACTN</name>
<dbReference type="GO" id="GO:0005524">
    <property type="term" value="F:ATP binding"/>
    <property type="evidence" value="ECO:0007669"/>
    <property type="project" value="UniProtKB-KW"/>
</dbReference>
<dbReference type="GO" id="GO:0009396">
    <property type="term" value="P:folic acid-containing compound biosynthetic process"/>
    <property type="evidence" value="ECO:0007669"/>
    <property type="project" value="TreeGrafter"/>
</dbReference>
<evidence type="ECO:0000256" key="3">
    <source>
        <dbReference type="ARBA" id="ARBA00022840"/>
    </source>
</evidence>
<dbReference type="Gene3D" id="3.40.50.10420">
    <property type="entry name" value="NagB/RpiA/CoA transferase-like"/>
    <property type="match status" value="1"/>
</dbReference>
<comment type="similarity">
    <text evidence="1 5">Belongs to the 5-formyltetrahydrofolate cyclo-ligase family.</text>
</comment>
<reference evidence="6 7" key="1">
    <citation type="submission" date="2020-02" db="EMBL/GenBank/DDBJ databases">
        <authorList>
            <person name="Li X.-J."/>
            <person name="Han X.-M."/>
        </authorList>
    </citation>
    <scope>NUCLEOTIDE SEQUENCE [LARGE SCALE GENOMIC DNA]</scope>
    <source>
        <strain evidence="6 7">CCTCC AB 2017055</strain>
    </source>
</reference>
<dbReference type="EMBL" id="JAAGOA010000008">
    <property type="protein sequence ID" value="NEE01131.1"/>
    <property type="molecule type" value="Genomic_DNA"/>
</dbReference>
<dbReference type="GO" id="GO:0030272">
    <property type="term" value="F:5-formyltetrahydrofolate cyclo-ligase activity"/>
    <property type="evidence" value="ECO:0007669"/>
    <property type="project" value="UniProtKB-EC"/>
</dbReference>